<dbReference type="RefSeq" id="WP_271189831.1">
    <property type="nucleotide sequence ID" value="NZ_BSFP01000056.1"/>
</dbReference>
<evidence type="ECO:0000313" key="2">
    <source>
        <dbReference type="Proteomes" id="UP001143480"/>
    </source>
</evidence>
<dbReference type="EMBL" id="BSFP01000056">
    <property type="protein sequence ID" value="GLL05357.1"/>
    <property type="molecule type" value="Genomic_DNA"/>
</dbReference>
<keyword evidence="2" id="KW-1185">Reference proteome</keyword>
<accession>A0A9W6KNM3</accession>
<evidence type="ECO:0000313" key="1">
    <source>
        <dbReference type="EMBL" id="GLL05357.1"/>
    </source>
</evidence>
<comment type="caution">
    <text evidence="1">The sequence shown here is derived from an EMBL/GenBank/DDBJ whole genome shotgun (WGS) entry which is preliminary data.</text>
</comment>
<dbReference type="Proteomes" id="UP001143480">
    <property type="component" value="Unassembled WGS sequence"/>
</dbReference>
<proteinExistence type="predicted"/>
<reference evidence="1" key="2">
    <citation type="submission" date="2023-01" db="EMBL/GenBank/DDBJ databases">
        <authorList>
            <person name="Sun Q."/>
            <person name="Evtushenko L."/>
        </authorList>
    </citation>
    <scope>NUCLEOTIDE SEQUENCE</scope>
    <source>
        <strain evidence="1">VKM Ac-1321</strain>
    </source>
</reference>
<organism evidence="1 2">
    <name type="scientific">Dactylosporangium matsuzakiense</name>
    <dbReference type="NCBI Taxonomy" id="53360"/>
    <lineage>
        <taxon>Bacteria</taxon>
        <taxon>Bacillati</taxon>
        <taxon>Actinomycetota</taxon>
        <taxon>Actinomycetes</taxon>
        <taxon>Micromonosporales</taxon>
        <taxon>Micromonosporaceae</taxon>
        <taxon>Dactylosporangium</taxon>
    </lineage>
</organism>
<name>A0A9W6KNM3_9ACTN</name>
<sequence length="115" mass="13203">MRSSNGVIFKRCGCRDASRRRLGQSCPRLGERGHGSWYFQCWAPNLFGRSERIRRGGFASQVAARAAREDCLAESVARRSGDGWTVERWMRHWLDTRTRSARRLGWPIPATSNSF</sequence>
<reference evidence="1" key="1">
    <citation type="journal article" date="2014" name="Int. J. Syst. Evol. Microbiol.">
        <title>Complete genome sequence of Corynebacterium casei LMG S-19264T (=DSM 44701T), isolated from a smear-ripened cheese.</title>
        <authorList>
            <consortium name="US DOE Joint Genome Institute (JGI-PGF)"/>
            <person name="Walter F."/>
            <person name="Albersmeier A."/>
            <person name="Kalinowski J."/>
            <person name="Ruckert C."/>
        </authorList>
    </citation>
    <scope>NUCLEOTIDE SEQUENCE</scope>
    <source>
        <strain evidence="1">VKM Ac-1321</strain>
    </source>
</reference>
<dbReference type="AlphaFoldDB" id="A0A9W6KNM3"/>
<protein>
    <submittedName>
        <fullName evidence="1">Uncharacterized protein</fullName>
    </submittedName>
</protein>
<gene>
    <name evidence="1" type="ORF">GCM10017581_071040</name>
</gene>